<proteinExistence type="predicted"/>
<keyword evidence="1" id="KW-0472">Membrane</keyword>
<feature type="transmembrane region" description="Helical" evidence="1">
    <location>
        <begin position="156"/>
        <end position="181"/>
    </location>
</feature>
<dbReference type="InterPro" id="IPR010380">
    <property type="entry name" value="DUF975"/>
</dbReference>
<dbReference type="OrthoDB" id="9784844at2"/>
<comment type="caution">
    <text evidence="2">The sequence shown here is derived from an EMBL/GenBank/DDBJ whole genome shotgun (WGS) entry which is preliminary data.</text>
</comment>
<dbReference type="PANTHER" id="PTHR40076">
    <property type="entry name" value="MEMBRANE PROTEIN-RELATED"/>
    <property type="match status" value="1"/>
</dbReference>
<evidence type="ECO:0000313" key="2">
    <source>
        <dbReference type="EMBL" id="KSU48341.1"/>
    </source>
</evidence>
<gene>
    <name evidence="2" type="ORF">AS033_12005</name>
</gene>
<dbReference type="Proteomes" id="UP000053797">
    <property type="component" value="Unassembled WGS sequence"/>
</dbReference>
<keyword evidence="1" id="KW-0812">Transmembrane</keyword>
<keyword evidence="1" id="KW-1133">Transmembrane helix</keyword>
<feature type="transmembrane region" description="Helical" evidence="1">
    <location>
        <begin position="17"/>
        <end position="38"/>
    </location>
</feature>
<name>A0A0V8GDP4_9BACL</name>
<protein>
    <recommendedName>
        <fullName evidence="4">Integral membrane protein</fullName>
    </recommendedName>
</protein>
<feature type="transmembrane region" description="Helical" evidence="1">
    <location>
        <begin position="50"/>
        <end position="71"/>
    </location>
</feature>
<organism evidence="2 3">
    <name type="scientific">Exiguobacterium indicum</name>
    <dbReference type="NCBI Taxonomy" id="296995"/>
    <lineage>
        <taxon>Bacteria</taxon>
        <taxon>Bacillati</taxon>
        <taxon>Bacillota</taxon>
        <taxon>Bacilli</taxon>
        <taxon>Bacillales</taxon>
        <taxon>Bacillales Family XII. Incertae Sedis</taxon>
        <taxon>Exiguobacterium</taxon>
    </lineage>
</organism>
<dbReference type="RefSeq" id="WP_058265639.1">
    <property type="nucleotide sequence ID" value="NZ_FMYN01000004.1"/>
</dbReference>
<dbReference type="AlphaFoldDB" id="A0A0V8GDP4"/>
<dbReference type="PANTHER" id="PTHR40076:SF1">
    <property type="entry name" value="MEMBRANE PROTEIN"/>
    <property type="match status" value="1"/>
</dbReference>
<accession>A0A0V8GDP4</accession>
<sequence>MSSQLKKAAKESLSGRWGFAVLTVILFSIIQGVPGLFGSDIDEPANTMDLVVSLVSILLIPVGVGWTWIAMSIARGEETKVTDLFEPYGMFFKVIGLAIVQLFFILLWLLLLVVPGIIKSFSYMLTFYILRDEPSIGILEAITRSRKMMDGHKMEAFLLLLSFIGWALLGIVTLGLAFLWITPYFSVTFAKFYDRVRGEQTPEPTSDFVAPY</sequence>
<evidence type="ECO:0000313" key="3">
    <source>
        <dbReference type="Proteomes" id="UP000053797"/>
    </source>
</evidence>
<evidence type="ECO:0008006" key="4">
    <source>
        <dbReference type="Google" id="ProtNLM"/>
    </source>
</evidence>
<feature type="transmembrane region" description="Helical" evidence="1">
    <location>
        <begin position="91"/>
        <end position="114"/>
    </location>
</feature>
<evidence type="ECO:0000256" key="1">
    <source>
        <dbReference type="SAM" id="Phobius"/>
    </source>
</evidence>
<dbReference type="Pfam" id="PF06161">
    <property type="entry name" value="DUF975"/>
    <property type="match status" value="1"/>
</dbReference>
<dbReference type="EMBL" id="LNQL01000004">
    <property type="protein sequence ID" value="KSU48341.1"/>
    <property type="molecule type" value="Genomic_DNA"/>
</dbReference>
<reference evidence="2 3" key="1">
    <citation type="journal article" date="2015" name="Int. J. Syst. Evol. Microbiol.">
        <title>Exiguobacterium enclense sp. nov., isolated from sediment.</title>
        <authorList>
            <person name="Dastager S.G."/>
            <person name="Mawlankar R."/>
            <person name="Sonalkar V.V."/>
            <person name="Thorat M.N."/>
            <person name="Mual P."/>
            <person name="Verma A."/>
            <person name="Krishnamurthi S."/>
            <person name="Tang S.K."/>
            <person name="Li W.J."/>
        </authorList>
    </citation>
    <scope>NUCLEOTIDE SEQUENCE [LARGE SCALE GENOMIC DNA]</scope>
    <source>
        <strain evidence="2 3">NIO-1109</strain>
    </source>
</reference>